<dbReference type="InterPro" id="IPR028974">
    <property type="entry name" value="TSP_type-3_rpt"/>
</dbReference>
<feature type="compositionally biased region" description="Low complexity" evidence="1">
    <location>
        <begin position="492"/>
        <end position="505"/>
    </location>
</feature>
<accession>A0A369IBA3</accession>
<comment type="caution">
    <text evidence="3">The sequence shown here is derived from an EMBL/GenBank/DDBJ whole genome shotgun (WGS) entry which is preliminary data.</text>
</comment>
<dbReference type="PANTHER" id="PTHR10199">
    <property type="entry name" value="THROMBOSPONDIN"/>
    <property type="match status" value="1"/>
</dbReference>
<feature type="compositionally biased region" description="Low complexity" evidence="1">
    <location>
        <begin position="267"/>
        <end position="280"/>
    </location>
</feature>
<dbReference type="Gene3D" id="4.10.1080.10">
    <property type="entry name" value="TSP type-3 repeat"/>
    <property type="match status" value="5"/>
</dbReference>
<evidence type="ECO:0000256" key="1">
    <source>
        <dbReference type="SAM" id="MobiDB-lite"/>
    </source>
</evidence>
<evidence type="ECO:0000256" key="2">
    <source>
        <dbReference type="SAM" id="SignalP"/>
    </source>
</evidence>
<evidence type="ECO:0000313" key="3">
    <source>
        <dbReference type="EMBL" id="RDB06918.1"/>
    </source>
</evidence>
<keyword evidence="4" id="KW-1185">Reference proteome</keyword>
<evidence type="ECO:0000313" key="4">
    <source>
        <dbReference type="Proteomes" id="UP000253141"/>
    </source>
</evidence>
<dbReference type="GO" id="GO:0005509">
    <property type="term" value="F:calcium ion binding"/>
    <property type="evidence" value="ECO:0007669"/>
    <property type="project" value="InterPro"/>
</dbReference>
<dbReference type="SUPFAM" id="SSF103647">
    <property type="entry name" value="TSP type-3 repeat"/>
    <property type="match status" value="3"/>
</dbReference>
<dbReference type="RefSeq" id="WP_114460237.1">
    <property type="nucleotide sequence ID" value="NZ_QPIW01000003.1"/>
</dbReference>
<organism evidence="3 4">
    <name type="scientific">Runella aurantiaca</name>
    <dbReference type="NCBI Taxonomy" id="2282308"/>
    <lineage>
        <taxon>Bacteria</taxon>
        <taxon>Pseudomonadati</taxon>
        <taxon>Bacteroidota</taxon>
        <taxon>Cytophagia</taxon>
        <taxon>Cytophagales</taxon>
        <taxon>Spirosomataceae</taxon>
        <taxon>Runella</taxon>
    </lineage>
</organism>
<feature type="compositionally biased region" description="Acidic residues" evidence="1">
    <location>
        <begin position="506"/>
        <end position="523"/>
    </location>
</feature>
<feature type="compositionally biased region" description="Acidic residues" evidence="1">
    <location>
        <begin position="281"/>
        <end position="298"/>
    </location>
</feature>
<gene>
    <name evidence="3" type="ORF">DVG78_06475</name>
</gene>
<sequence>MKNIILSFLFFLLTLTNVVAQYAEPAVTGANFVPGTVGVGQTTLLTISFANSGSTPIPAGSIELTISTANNYYSTNGTTAPAGTGGALFTWVYLGPDTWRGSNTAAIPAFGGGNVTLQVTGTAQSPGFEVTNINVQPVSNFAAFTDSPNNNNLQPKLQVNAASLDTDGDGTPDVTDTDDDADGILDTQDPKPLDTDNDGTPNATDTDDDGDGILDTAEAPGQGLDTDNDGTPNATDTDDDGDSIPDSAEIGVLDVTGKYTLPDSDGDGLPDLADATTPLDTDGDGIADATDTDDDGDGLTDTTDPKPLDTDNDGTPNATDTDDDGDGILDGAEAPGQGLDTDNDGTPNATDTDDDGDGVLDTIEQGTLVGGVYTLPDSDGDGLPDLADALDTDGDGIADVTDTDDDGDGLTDTQDPKPLDTDNDGTPNATDTDDDGDGILDGAEAPGQGLDTDNDGTPNATDTDDDNDGIPDSTEQGTLVGGVYTLPDSDGDGLPDLADATTPLDTDGDGISDATDTDDDADGLLDTQDPKPLDTDNDGTPNATDTDDDGDGILDGAEAPGQGLDTDNDGTPNATDTDDDGDIILDSAEIGVLDGTGKYTLPDSDGDGLPDLADASGTVCVTLNLKVLLEGPYDTATDKMGTMLNQRGLLPGQTHVGPFGVDTPAGQPYTGAPWNYNGTEGSPSITYANTVVDWVLVSLRTDSLSVASTVLRKAALLHDDGHITFTDACYSLPTGNYFVVIEHRNHMGVMSGKVKVQSNTLNFDFTQQDSYVIANPPSFGQIQVNGKWMMHAADGKKDTFTDNYDINFNDSQLWKSESGFFDKYLYGDFNMDADINFLDSVIWKKNNGRYSVVPR</sequence>
<dbReference type="AlphaFoldDB" id="A0A369IBA3"/>
<protein>
    <submittedName>
        <fullName evidence="3">Uncharacterized protein</fullName>
    </submittedName>
</protein>
<feature type="signal peptide" evidence="2">
    <location>
        <begin position="1"/>
        <end position="20"/>
    </location>
</feature>
<feature type="chain" id="PRO_5016951524" evidence="2">
    <location>
        <begin position="21"/>
        <end position="855"/>
    </location>
</feature>
<dbReference type="OrthoDB" id="9813840at2"/>
<dbReference type="PANTHER" id="PTHR10199:SF100">
    <property type="entry name" value="THROMBOSPONDIN, ISOFORM A"/>
    <property type="match status" value="1"/>
</dbReference>
<feature type="compositionally biased region" description="Acidic residues" evidence="1">
    <location>
        <begin position="166"/>
        <end position="183"/>
    </location>
</feature>
<proteinExistence type="predicted"/>
<dbReference type="EMBL" id="QPIW01000003">
    <property type="protein sequence ID" value="RDB06918.1"/>
    <property type="molecule type" value="Genomic_DNA"/>
</dbReference>
<dbReference type="Proteomes" id="UP000253141">
    <property type="component" value="Unassembled WGS sequence"/>
</dbReference>
<feature type="compositionally biased region" description="Acidic residues" evidence="1">
    <location>
        <begin position="378"/>
        <end position="409"/>
    </location>
</feature>
<name>A0A369IBA3_9BACT</name>
<feature type="region of interest" description="Disordered" evidence="1">
    <location>
        <begin position="162"/>
        <end position="582"/>
    </location>
</feature>
<keyword evidence="2" id="KW-0732">Signal</keyword>
<reference evidence="3 4" key="1">
    <citation type="submission" date="2018-07" db="EMBL/GenBank/DDBJ databases">
        <title>Genome analysis of Runella aurantiaca.</title>
        <authorList>
            <person name="Yang X."/>
        </authorList>
    </citation>
    <scope>NUCLEOTIDE SEQUENCE [LARGE SCALE GENOMIC DNA]</scope>
    <source>
        <strain evidence="3 4">YX9</strain>
    </source>
</reference>